<evidence type="ECO:0000256" key="4">
    <source>
        <dbReference type="ARBA" id="ARBA00022960"/>
    </source>
</evidence>
<comment type="pathway">
    <text evidence="1 7">Cell wall biogenesis; peptidoglycan biosynthesis.</text>
</comment>
<feature type="domain" description="L,D-TPase catalytic" evidence="9">
    <location>
        <begin position="276"/>
        <end position="409"/>
    </location>
</feature>
<keyword evidence="4 7" id="KW-0133">Cell shape</keyword>
<evidence type="ECO:0000259" key="9">
    <source>
        <dbReference type="PROSITE" id="PS52029"/>
    </source>
</evidence>
<gene>
    <name evidence="10" type="ORF">N0B51_03900</name>
</gene>
<dbReference type="Gene3D" id="1.10.101.10">
    <property type="entry name" value="PGBD-like superfamily/PGBD"/>
    <property type="match status" value="1"/>
</dbReference>
<dbReference type="PANTHER" id="PTHR30582:SF30">
    <property type="entry name" value="BLR4375 PROTEIN"/>
    <property type="match status" value="1"/>
</dbReference>
<dbReference type="PROSITE" id="PS51257">
    <property type="entry name" value="PROKAR_LIPOPROTEIN"/>
    <property type="match status" value="1"/>
</dbReference>
<dbReference type="InterPro" id="IPR036365">
    <property type="entry name" value="PGBD-like_sf"/>
</dbReference>
<dbReference type="GO" id="GO:0008360">
    <property type="term" value="P:regulation of cell shape"/>
    <property type="evidence" value="ECO:0007669"/>
    <property type="project" value="UniProtKB-UniRule"/>
</dbReference>
<dbReference type="InterPro" id="IPR036366">
    <property type="entry name" value="PGBDSf"/>
</dbReference>
<dbReference type="PANTHER" id="PTHR30582">
    <property type="entry name" value="L,D-TRANSPEPTIDASE"/>
    <property type="match status" value="1"/>
</dbReference>
<dbReference type="InterPro" id="IPR038063">
    <property type="entry name" value="Transpep_catalytic_dom"/>
</dbReference>
<comment type="similarity">
    <text evidence="2">Belongs to the YkuD family.</text>
</comment>
<keyword evidence="5 7" id="KW-0573">Peptidoglycan synthesis</keyword>
<protein>
    <submittedName>
        <fullName evidence="10">L,D-transpeptidase family protein</fullName>
    </submittedName>
</protein>
<feature type="active site" description="Nucleophile" evidence="7">
    <location>
        <position position="385"/>
    </location>
</feature>
<dbReference type="InterPro" id="IPR005490">
    <property type="entry name" value="LD_TPept_cat_dom"/>
</dbReference>
<dbReference type="Proteomes" id="UP001142648">
    <property type="component" value="Unassembled WGS sequence"/>
</dbReference>
<name>A0A9X2VZA3_9SPHN</name>
<dbReference type="Pfam" id="PF03734">
    <property type="entry name" value="YkuD"/>
    <property type="match status" value="1"/>
</dbReference>
<dbReference type="GO" id="GO:0071972">
    <property type="term" value="F:peptidoglycan L,D-transpeptidase activity"/>
    <property type="evidence" value="ECO:0007669"/>
    <property type="project" value="TreeGrafter"/>
</dbReference>
<evidence type="ECO:0000313" key="11">
    <source>
        <dbReference type="Proteomes" id="UP001142648"/>
    </source>
</evidence>
<dbReference type="GO" id="GO:0005576">
    <property type="term" value="C:extracellular region"/>
    <property type="evidence" value="ECO:0007669"/>
    <property type="project" value="TreeGrafter"/>
</dbReference>
<dbReference type="PROSITE" id="PS52029">
    <property type="entry name" value="LD_TPASE"/>
    <property type="match status" value="1"/>
</dbReference>
<dbReference type="GO" id="GO:0071555">
    <property type="term" value="P:cell wall organization"/>
    <property type="evidence" value="ECO:0007669"/>
    <property type="project" value="UniProtKB-UniRule"/>
</dbReference>
<keyword evidence="3" id="KW-0808">Transferase</keyword>
<dbReference type="GO" id="GO:0016740">
    <property type="term" value="F:transferase activity"/>
    <property type="evidence" value="ECO:0007669"/>
    <property type="project" value="UniProtKB-KW"/>
</dbReference>
<comment type="caution">
    <text evidence="10">The sequence shown here is derived from an EMBL/GenBank/DDBJ whole genome shotgun (WGS) entry which is preliminary data.</text>
</comment>
<feature type="active site" description="Proton donor/acceptor" evidence="7">
    <location>
        <position position="369"/>
    </location>
</feature>
<evidence type="ECO:0000256" key="3">
    <source>
        <dbReference type="ARBA" id="ARBA00022679"/>
    </source>
</evidence>
<evidence type="ECO:0000256" key="8">
    <source>
        <dbReference type="SAM" id="MobiDB-lite"/>
    </source>
</evidence>
<dbReference type="Gene3D" id="2.40.440.10">
    <property type="entry name" value="L,D-transpeptidase catalytic domain-like"/>
    <property type="match status" value="1"/>
</dbReference>
<evidence type="ECO:0000256" key="2">
    <source>
        <dbReference type="ARBA" id="ARBA00005992"/>
    </source>
</evidence>
<evidence type="ECO:0000256" key="5">
    <source>
        <dbReference type="ARBA" id="ARBA00022984"/>
    </source>
</evidence>
<evidence type="ECO:0000256" key="6">
    <source>
        <dbReference type="ARBA" id="ARBA00023316"/>
    </source>
</evidence>
<dbReference type="Pfam" id="PF01471">
    <property type="entry name" value="PG_binding_1"/>
    <property type="match status" value="1"/>
</dbReference>
<dbReference type="EMBL" id="JAOAMV010000002">
    <property type="protein sequence ID" value="MCT2558117.1"/>
    <property type="molecule type" value="Genomic_DNA"/>
</dbReference>
<dbReference type="RefSeq" id="WP_259960916.1">
    <property type="nucleotide sequence ID" value="NZ_JAOAMV010000002.1"/>
</dbReference>
<dbReference type="SUPFAM" id="SSF141523">
    <property type="entry name" value="L,D-transpeptidase catalytic domain-like"/>
    <property type="match status" value="1"/>
</dbReference>
<reference evidence="10" key="1">
    <citation type="submission" date="2022-09" db="EMBL/GenBank/DDBJ databases">
        <title>The genome sequence of Tsuneonella sp. YG55.</title>
        <authorList>
            <person name="Liu Y."/>
        </authorList>
    </citation>
    <scope>NUCLEOTIDE SEQUENCE</scope>
    <source>
        <strain evidence="10">YG55</strain>
    </source>
</reference>
<evidence type="ECO:0000256" key="7">
    <source>
        <dbReference type="PROSITE-ProRule" id="PRU01373"/>
    </source>
</evidence>
<keyword evidence="6 7" id="KW-0961">Cell wall biogenesis/degradation</keyword>
<accession>A0A9X2VZA3</accession>
<dbReference type="InterPro" id="IPR002477">
    <property type="entry name" value="Peptidoglycan-bd-like"/>
</dbReference>
<dbReference type="CDD" id="cd16913">
    <property type="entry name" value="YkuD_like"/>
    <property type="match status" value="1"/>
</dbReference>
<evidence type="ECO:0000256" key="1">
    <source>
        <dbReference type="ARBA" id="ARBA00004752"/>
    </source>
</evidence>
<dbReference type="GO" id="GO:0018104">
    <property type="term" value="P:peptidoglycan-protein cross-linking"/>
    <property type="evidence" value="ECO:0007669"/>
    <property type="project" value="TreeGrafter"/>
</dbReference>
<proteinExistence type="inferred from homology"/>
<evidence type="ECO:0000313" key="10">
    <source>
        <dbReference type="EMBL" id="MCT2558117.1"/>
    </source>
</evidence>
<feature type="compositionally biased region" description="Low complexity" evidence="8">
    <location>
        <begin position="200"/>
        <end position="219"/>
    </location>
</feature>
<keyword evidence="11" id="KW-1185">Reference proteome</keyword>
<dbReference type="AlphaFoldDB" id="A0A9X2VZA3"/>
<feature type="region of interest" description="Disordered" evidence="8">
    <location>
        <begin position="182"/>
        <end position="229"/>
    </location>
</feature>
<dbReference type="SUPFAM" id="SSF47090">
    <property type="entry name" value="PGBD-like"/>
    <property type="match status" value="1"/>
</dbReference>
<dbReference type="InterPro" id="IPR050979">
    <property type="entry name" value="LD-transpeptidase"/>
</dbReference>
<sequence length="410" mass="43412">MRNVIAAAVLFAVAACGLNGTDRGNDDSAAADRSVNATTENLADTMASRDGGDTISDVPKIPDPQDRPIMQAQVVLDRQGFGPGVIDGKMGMSTTNAIEGFQEANGLDVTGELDDSTKAKLAKWDTIPATRVVRIPKEWGTLEYARTPEKPAEQARLDRLGYQSLDEKLAERFHTTVDTLKALNPGGKPAGMDPAANVLPEGAASPAESASPSATPSPDGSDRVPPAALPSTFEAGQLVRVPNIGADRIAPGAVDDPDWQQTLQSLGVGTEQPQVDRIVVSKSEGTLKGYSGSGKLVVVFTVTTGSKHDPLPLGDWKVTGVARNTPFSYDPELFWDVPDSEEKQTLPPGPNGPVGVVWIDLSKEHYGIHGTPEPQTIGRVQSHGCVRLTNWDAARLAQMVKPGTRVEFGA</sequence>
<organism evidence="10 11">
    <name type="scientific">Tsuneonella litorea</name>
    <dbReference type="NCBI Taxonomy" id="2976475"/>
    <lineage>
        <taxon>Bacteria</taxon>
        <taxon>Pseudomonadati</taxon>
        <taxon>Pseudomonadota</taxon>
        <taxon>Alphaproteobacteria</taxon>
        <taxon>Sphingomonadales</taxon>
        <taxon>Erythrobacteraceae</taxon>
        <taxon>Tsuneonella</taxon>
    </lineage>
</organism>